<proteinExistence type="predicted"/>
<comment type="caution">
    <text evidence="2">The sequence shown here is derived from an EMBL/GenBank/DDBJ whole genome shotgun (WGS) entry which is preliminary data.</text>
</comment>
<dbReference type="EMBL" id="JTDF01004638">
    <property type="protein sequence ID" value="KAF8566775.1"/>
    <property type="molecule type" value="Genomic_DNA"/>
</dbReference>
<accession>A0A8T0DG15</accession>
<organism evidence="2 3">
    <name type="scientific">Paragonimus westermani</name>
    <dbReference type="NCBI Taxonomy" id="34504"/>
    <lineage>
        <taxon>Eukaryota</taxon>
        <taxon>Metazoa</taxon>
        <taxon>Spiralia</taxon>
        <taxon>Lophotrochozoa</taxon>
        <taxon>Platyhelminthes</taxon>
        <taxon>Trematoda</taxon>
        <taxon>Digenea</taxon>
        <taxon>Plagiorchiida</taxon>
        <taxon>Troglotremata</taxon>
        <taxon>Troglotrematidae</taxon>
        <taxon>Paragonimus</taxon>
    </lineage>
</organism>
<feature type="compositionally biased region" description="Polar residues" evidence="1">
    <location>
        <begin position="107"/>
        <end position="121"/>
    </location>
</feature>
<sequence>MNHVNGGHCARNTALIFRDTTQGPCFPGRHTTHIHNLRCRPPRPVHCSTAHSANTLTNSEKPSSSLGSHEREPTCGSWCRYSPSSQNFCDSAAVRWLFDIEMVNSPASVGGHSSPSNTDTTFPPALSVAYGSPHRVASNAIWPVTEETQLRT</sequence>
<evidence type="ECO:0000256" key="1">
    <source>
        <dbReference type="SAM" id="MobiDB-lite"/>
    </source>
</evidence>
<dbReference type="Proteomes" id="UP000699462">
    <property type="component" value="Unassembled WGS sequence"/>
</dbReference>
<keyword evidence="3" id="KW-1185">Reference proteome</keyword>
<feature type="compositionally biased region" description="Polar residues" evidence="1">
    <location>
        <begin position="53"/>
        <end position="67"/>
    </location>
</feature>
<dbReference type="AlphaFoldDB" id="A0A8T0DG15"/>
<gene>
    <name evidence="2" type="ORF">P879_10644</name>
</gene>
<feature type="region of interest" description="Disordered" evidence="1">
    <location>
        <begin position="53"/>
        <end position="73"/>
    </location>
</feature>
<evidence type="ECO:0000313" key="2">
    <source>
        <dbReference type="EMBL" id="KAF8566775.1"/>
    </source>
</evidence>
<reference evidence="2 3" key="1">
    <citation type="submission" date="2019-07" db="EMBL/GenBank/DDBJ databases">
        <title>Annotation for the trematode Paragonimus westermani.</title>
        <authorList>
            <person name="Choi Y.-J."/>
        </authorList>
    </citation>
    <scope>NUCLEOTIDE SEQUENCE [LARGE SCALE GENOMIC DNA]</scope>
    <source>
        <strain evidence="2">180907_Pwestermani</strain>
    </source>
</reference>
<evidence type="ECO:0000313" key="3">
    <source>
        <dbReference type="Proteomes" id="UP000699462"/>
    </source>
</evidence>
<feature type="region of interest" description="Disordered" evidence="1">
    <location>
        <begin position="107"/>
        <end position="126"/>
    </location>
</feature>
<protein>
    <submittedName>
        <fullName evidence="2">Uncharacterized protein</fullName>
    </submittedName>
</protein>
<name>A0A8T0DG15_9TREM</name>